<comment type="caution">
    <text evidence="2">The sequence shown here is derived from an EMBL/GenBank/DDBJ whole genome shotgun (WGS) entry which is preliminary data.</text>
</comment>
<evidence type="ECO:0000313" key="3">
    <source>
        <dbReference type="Proteomes" id="UP001142393"/>
    </source>
</evidence>
<dbReference type="EMBL" id="JANVFU010000010">
    <property type="protein sequence ID" value="KAJ3742573.1"/>
    <property type="molecule type" value="Genomic_DNA"/>
</dbReference>
<dbReference type="AlphaFoldDB" id="A0A9W8NX42"/>
<evidence type="ECO:0000313" key="2">
    <source>
        <dbReference type="EMBL" id="KAJ3742573.1"/>
    </source>
</evidence>
<accession>A0A9W8NX42</accession>
<organism evidence="2 3">
    <name type="scientific">Lentinula detonsa</name>
    <dbReference type="NCBI Taxonomy" id="2804962"/>
    <lineage>
        <taxon>Eukaryota</taxon>
        <taxon>Fungi</taxon>
        <taxon>Dikarya</taxon>
        <taxon>Basidiomycota</taxon>
        <taxon>Agaricomycotina</taxon>
        <taxon>Agaricomycetes</taxon>
        <taxon>Agaricomycetidae</taxon>
        <taxon>Agaricales</taxon>
        <taxon>Marasmiineae</taxon>
        <taxon>Omphalotaceae</taxon>
        <taxon>Lentinula</taxon>
    </lineage>
</organism>
<proteinExistence type="predicted"/>
<dbReference type="Proteomes" id="UP001142393">
    <property type="component" value="Unassembled WGS sequence"/>
</dbReference>
<feature type="region of interest" description="Disordered" evidence="1">
    <location>
        <begin position="169"/>
        <end position="188"/>
    </location>
</feature>
<sequence>MELIPSSFTYNISSTQESYSMHPTVEFDKTDENNIAFSKKLFCEKENCDIPVHSTTHPASSATTCGASIVTSRTRAFVPQKTKTILAPIYTSSRIVGCTVDRSTSTLSCTTQPSVYRKRYSPSFSKTSLLAPNSLRSSPAKVNSVKLSSGICDKPYRFAQEMKEKHSTAMSGSSHDAATDAIPVPPKPNNFRDCASSEHRPEDYYIRRAQERIARQRPDRRPRLKDLMDKQAEDLVNAISLSFISTPPCEDGPRSSAAPCVPNELKTLTDYVNNFNNGLLSSLAQAPSAQPRWSSGWNDVFNSPDPELAAQKAESKLVIHAPQAVRSIKVVELLELLAEENSL</sequence>
<evidence type="ECO:0000256" key="1">
    <source>
        <dbReference type="SAM" id="MobiDB-lite"/>
    </source>
</evidence>
<reference evidence="2 3" key="1">
    <citation type="journal article" date="2023" name="Proc. Natl. Acad. Sci. U.S.A.">
        <title>A global phylogenomic analysis of the shiitake genus Lentinula.</title>
        <authorList>
            <person name="Sierra-Patev S."/>
            <person name="Min B."/>
            <person name="Naranjo-Ortiz M."/>
            <person name="Looney B."/>
            <person name="Konkel Z."/>
            <person name="Slot J.C."/>
            <person name="Sakamoto Y."/>
            <person name="Steenwyk J.L."/>
            <person name="Rokas A."/>
            <person name="Carro J."/>
            <person name="Camarero S."/>
            <person name="Ferreira P."/>
            <person name="Molpeceres G."/>
            <person name="Ruiz-Duenas F.J."/>
            <person name="Serrano A."/>
            <person name="Henrissat B."/>
            <person name="Drula E."/>
            <person name="Hughes K.W."/>
            <person name="Mata J.L."/>
            <person name="Ishikawa N.K."/>
            <person name="Vargas-Isla R."/>
            <person name="Ushijima S."/>
            <person name="Smith C.A."/>
            <person name="Donoghue J."/>
            <person name="Ahrendt S."/>
            <person name="Andreopoulos W."/>
            <person name="He G."/>
            <person name="LaButti K."/>
            <person name="Lipzen A."/>
            <person name="Ng V."/>
            <person name="Riley R."/>
            <person name="Sandor L."/>
            <person name="Barry K."/>
            <person name="Martinez A.T."/>
            <person name="Xiao Y."/>
            <person name="Gibbons J.G."/>
            <person name="Terashima K."/>
            <person name="Grigoriev I.V."/>
            <person name="Hibbett D."/>
        </authorList>
    </citation>
    <scope>NUCLEOTIDE SEQUENCE [LARGE SCALE GENOMIC DNA]</scope>
    <source>
        <strain evidence="2 3">TFB7810</strain>
    </source>
</reference>
<gene>
    <name evidence="2" type="ORF">DFH05DRAFT_1571865</name>
</gene>
<name>A0A9W8NX42_9AGAR</name>
<keyword evidence="3" id="KW-1185">Reference proteome</keyword>
<protein>
    <submittedName>
        <fullName evidence="2">Uncharacterized protein</fullName>
    </submittedName>
</protein>